<dbReference type="EMBL" id="CATQJL010000305">
    <property type="protein sequence ID" value="CAJ0601809.1"/>
    <property type="molecule type" value="Genomic_DNA"/>
</dbReference>
<evidence type="ECO:0000313" key="2">
    <source>
        <dbReference type="Proteomes" id="UP001176961"/>
    </source>
</evidence>
<organism evidence="1 2">
    <name type="scientific">Cylicocyclus nassatus</name>
    <name type="common">Nematode worm</name>
    <dbReference type="NCBI Taxonomy" id="53992"/>
    <lineage>
        <taxon>Eukaryota</taxon>
        <taxon>Metazoa</taxon>
        <taxon>Ecdysozoa</taxon>
        <taxon>Nematoda</taxon>
        <taxon>Chromadorea</taxon>
        <taxon>Rhabditida</taxon>
        <taxon>Rhabditina</taxon>
        <taxon>Rhabditomorpha</taxon>
        <taxon>Strongyloidea</taxon>
        <taxon>Strongylidae</taxon>
        <taxon>Cylicocyclus</taxon>
    </lineage>
</organism>
<dbReference type="AlphaFoldDB" id="A0AA36H0K2"/>
<protein>
    <submittedName>
        <fullName evidence="1">Uncharacterized protein</fullName>
    </submittedName>
</protein>
<accession>A0AA36H0K2</accession>
<gene>
    <name evidence="1" type="ORF">CYNAS_LOCUS13792</name>
</gene>
<keyword evidence="2" id="KW-1185">Reference proteome</keyword>
<dbReference type="Proteomes" id="UP001176961">
    <property type="component" value="Unassembled WGS sequence"/>
</dbReference>
<reference evidence="1" key="1">
    <citation type="submission" date="2023-07" db="EMBL/GenBank/DDBJ databases">
        <authorList>
            <consortium name="CYATHOMIX"/>
        </authorList>
    </citation>
    <scope>NUCLEOTIDE SEQUENCE</scope>
    <source>
        <strain evidence="1">N/A</strain>
    </source>
</reference>
<sequence length="125" mass="13787">MLLRNSITCVVLLIIVQRTTSEEIIAYIAEDGDDDGISIYQHLKVLQKYRSQTFKVQNITVEHTAITNETSVNELSGLLSNVSLLISACKTGEGQQLVMNFSQYSGIPTVHIVRSSWNALETATG</sequence>
<name>A0AA36H0K2_CYLNA</name>
<proteinExistence type="predicted"/>
<evidence type="ECO:0000313" key="1">
    <source>
        <dbReference type="EMBL" id="CAJ0601809.1"/>
    </source>
</evidence>
<comment type="caution">
    <text evidence="1">The sequence shown here is derived from an EMBL/GenBank/DDBJ whole genome shotgun (WGS) entry which is preliminary data.</text>
</comment>